<name>A0A3D9H382_9FLAO</name>
<evidence type="ECO:0000313" key="2">
    <source>
        <dbReference type="EMBL" id="RED43942.1"/>
    </source>
</evidence>
<reference evidence="2 3" key="1">
    <citation type="submission" date="2018-07" db="EMBL/GenBank/DDBJ databases">
        <title>Genomic Encyclopedia of Type Strains, Phase III (KMG-III): the genomes of soil and plant-associated and newly described type strains.</title>
        <authorList>
            <person name="Whitman W."/>
        </authorList>
    </citation>
    <scope>NUCLEOTIDE SEQUENCE [LARGE SCALE GENOMIC DNA]</scope>
    <source>
        <strain evidence="2 3">CECT 7946</strain>
    </source>
</reference>
<dbReference type="EMBL" id="QRDV01000004">
    <property type="protein sequence ID" value="RED43942.1"/>
    <property type="molecule type" value="Genomic_DNA"/>
</dbReference>
<protein>
    <submittedName>
        <fullName evidence="2">Uncharacterized protein DUF4932</fullName>
    </submittedName>
</protein>
<accession>A0A3D9H382</accession>
<dbReference type="AlphaFoldDB" id="A0A3D9H382"/>
<keyword evidence="3" id="KW-1185">Reference proteome</keyword>
<dbReference type="Proteomes" id="UP000256980">
    <property type="component" value="Unassembled WGS sequence"/>
</dbReference>
<dbReference type="OrthoDB" id="6395228at2"/>
<gene>
    <name evidence="2" type="ORF">DFQ10_104133</name>
</gene>
<keyword evidence="1" id="KW-0732">Signal</keyword>
<evidence type="ECO:0000313" key="3">
    <source>
        <dbReference type="Proteomes" id="UP000256980"/>
    </source>
</evidence>
<feature type="chain" id="PRO_5017538018" evidence="1">
    <location>
        <begin position="21"/>
        <end position="447"/>
    </location>
</feature>
<dbReference type="RefSeq" id="WP_115817355.1">
    <property type="nucleotide sequence ID" value="NZ_QRDV01000004.1"/>
</dbReference>
<proteinExistence type="predicted"/>
<feature type="signal peptide" evidence="1">
    <location>
        <begin position="1"/>
        <end position="20"/>
    </location>
</feature>
<organism evidence="2 3">
    <name type="scientific">Winogradskyella eximia</name>
    <dbReference type="NCBI Taxonomy" id="262006"/>
    <lineage>
        <taxon>Bacteria</taxon>
        <taxon>Pseudomonadati</taxon>
        <taxon>Bacteroidota</taxon>
        <taxon>Flavobacteriia</taxon>
        <taxon>Flavobacteriales</taxon>
        <taxon>Flavobacteriaceae</taxon>
        <taxon>Winogradskyella</taxon>
    </lineage>
</organism>
<evidence type="ECO:0000256" key="1">
    <source>
        <dbReference type="SAM" id="SignalP"/>
    </source>
</evidence>
<sequence>MNRYIILALLLINFSCSSQIPIVEATSDLVDIRDGENLKKGGWSLAPGVKPDIYKTNVITSKKVTFYTNIDSISFIVEPKKKYDFIILLNKKDTCWTQINTIPHFDFDDKYIEKNSGKYSFEIPEVQELVHLIFALTPTGIVDKNMVNHRTEYYEKIIEEFSKYKDEPIVLKLDSLLKQGYYSRLKMDACGFYFNGNKIEKDSIYERLSWNGANQIEPFITEIEKLATKIDFRKFYKKNKEYYNDLTTKIEKQMPIKKQWDWLEQQFDFNYDNYRITFSPLVEGGHSTNNFIQNNFKQTVMFICGPTESTKFDEEIIEGLMTRVVFTEIDHNYVNPISDEYLNEINNSLNELSKWTTENALSNYGNSYLVFNEYMTWSVFTLYAFDNYKSDNFEFINNQVELQMTERRGFIKFKEFNRKMIELYKGKSANEKIKDLYPKIISWCKEQ</sequence>
<comment type="caution">
    <text evidence="2">The sequence shown here is derived from an EMBL/GenBank/DDBJ whole genome shotgun (WGS) entry which is preliminary data.</text>
</comment>